<dbReference type="GO" id="GO:0046872">
    <property type="term" value="F:metal ion binding"/>
    <property type="evidence" value="ECO:0007669"/>
    <property type="project" value="UniProtKB-KW"/>
</dbReference>
<protein>
    <recommendedName>
        <fullName evidence="5">5-formyltetrahydrofolate cyclo-ligase</fullName>
        <ecNumber evidence="5">6.3.3.2</ecNumber>
    </recommendedName>
</protein>
<evidence type="ECO:0000313" key="7">
    <source>
        <dbReference type="EMBL" id="TXH78308.1"/>
    </source>
</evidence>
<reference evidence="7 9" key="3">
    <citation type="submission" date="2018-09" db="EMBL/GenBank/DDBJ databases">
        <title>Metagenome Assembled Genomes from an Advanced Water Purification Facility.</title>
        <authorList>
            <person name="Stamps B.W."/>
            <person name="Spear J.R."/>
        </authorList>
    </citation>
    <scope>NUCLEOTIDE SEQUENCE [LARGE SCALE GENOMIC DNA]</scope>
    <source>
        <strain evidence="7">Bin_27_1</strain>
    </source>
</reference>
<keyword evidence="5" id="KW-0479">Metal-binding</keyword>
<dbReference type="GO" id="GO:0005524">
    <property type="term" value="F:ATP binding"/>
    <property type="evidence" value="ECO:0007669"/>
    <property type="project" value="UniProtKB-KW"/>
</dbReference>
<keyword evidence="2 4" id="KW-0547">Nucleotide-binding</keyword>
<dbReference type="SUPFAM" id="SSF100950">
    <property type="entry name" value="NagB/RpiA/CoA transferase-like"/>
    <property type="match status" value="1"/>
</dbReference>
<dbReference type="PIRSF" id="PIRSF006806">
    <property type="entry name" value="FTHF_cligase"/>
    <property type="match status" value="1"/>
</dbReference>
<dbReference type="PANTHER" id="PTHR23407:SF1">
    <property type="entry name" value="5-FORMYLTETRAHYDROFOLATE CYCLO-LIGASE"/>
    <property type="match status" value="1"/>
</dbReference>
<evidence type="ECO:0000256" key="3">
    <source>
        <dbReference type="ARBA" id="ARBA00022840"/>
    </source>
</evidence>
<dbReference type="AlphaFoldDB" id="C4ZIW2"/>
<dbReference type="Pfam" id="PF01812">
    <property type="entry name" value="5-FTHF_cyc-lig"/>
    <property type="match status" value="1"/>
</dbReference>
<evidence type="ECO:0000256" key="1">
    <source>
        <dbReference type="ARBA" id="ARBA00010638"/>
    </source>
</evidence>
<dbReference type="EMBL" id="CP001281">
    <property type="protein sequence ID" value="ACK53475.1"/>
    <property type="molecule type" value="Genomic_DNA"/>
</dbReference>
<gene>
    <name evidence="6" type="ordered locus">Tmz1t_0703</name>
    <name evidence="7" type="ORF">E6Q80_23000</name>
</gene>
<dbReference type="GO" id="GO:0035999">
    <property type="term" value="P:tetrahydrofolate interconversion"/>
    <property type="evidence" value="ECO:0007669"/>
    <property type="project" value="TreeGrafter"/>
</dbReference>
<dbReference type="PANTHER" id="PTHR23407">
    <property type="entry name" value="ATPASE INHIBITOR/5-FORMYLTETRAHYDROFOLATE CYCLO-LIGASE"/>
    <property type="match status" value="1"/>
</dbReference>
<keyword evidence="8" id="KW-1185">Reference proteome</keyword>
<evidence type="ECO:0000313" key="6">
    <source>
        <dbReference type="EMBL" id="ACK53475.1"/>
    </source>
</evidence>
<keyword evidence="6" id="KW-0436">Ligase</keyword>
<reference evidence="8" key="1">
    <citation type="submission" date="2009-05" db="EMBL/GenBank/DDBJ databases">
        <title>Complete sequence of chromosome of Thauera sp. MZ1T.</title>
        <authorList>
            <consortium name="US DOE Joint Genome Institute"/>
            <person name="Lucas S."/>
            <person name="Copeland A."/>
            <person name="Lapidus A."/>
            <person name="Glavina del Rio T."/>
            <person name="Dalin E."/>
            <person name="Tice H."/>
            <person name="Bruce D."/>
            <person name="Goodwin L."/>
            <person name="Pitluck S."/>
            <person name="Sims D."/>
            <person name="Brettin T."/>
            <person name="Detter J.C."/>
            <person name="Han C."/>
            <person name="Larimer F."/>
            <person name="Land M."/>
            <person name="Hauser L."/>
            <person name="Kyrpides N."/>
            <person name="Mikhailova N."/>
            <person name="Sayler G.S."/>
        </authorList>
    </citation>
    <scope>NUCLEOTIDE SEQUENCE [LARGE SCALE GENOMIC DNA]</scope>
    <source>
        <strain evidence="8">MZ1T</strain>
    </source>
</reference>
<reference evidence="6 8" key="2">
    <citation type="journal article" date="2012" name="Stand. Genomic Sci.">
        <title>Complete genome sequence of Thauera aminoaromatica strain MZ1T.</title>
        <authorList>
            <person name="Jiang K."/>
            <person name="Sanseverino J."/>
            <person name="Chauhan A."/>
            <person name="Lucas S."/>
            <person name="Copeland A."/>
            <person name="Lapidus A."/>
            <person name="Del Rio T.G."/>
            <person name="Dalin E."/>
            <person name="Tice H."/>
            <person name="Bruce D."/>
            <person name="Goodwin L."/>
            <person name="Pitluck S."/>
            <person name="Sims D."/>
            <person name="Brettin T."/>
            <person name="Detter J.C."/>
            <person name="Han C."/>
            <person name="Chang Y.J."/>
            <person name="Larimer F."/>
            <person name="Land M."/>
            <person name="Hauser L."/>
            <person name="Kyrpides N.C."/>
            <person name="Mikhailova N."/>
            <person name="Moser S."/>
            <person name="Jegier P."/>
            <person name="Close D."/>
            <person name="Debruyn J.M."/>
            <person name="Wang Y."/>
            <person name="Layton A.C."/>
            <person name="Allen M.S."/>
            <person name="Sayler G.S."/>
        </authorList>
    </citation>
    <scope>NUCLEOTIDE SEQUENCE [LARGE SCALE GENOMIC DNA]</scope>
    <source>
        <strain evidence="6 8">MZ1T</strain>
    </source>
</reference>
<dbReference type="EC" id="6.3.3.2" evidence="5"/>
<dbReference type="Gene3D" id="3.40.50.10420">
    <property type="entry name" value="NagB/RpiA/CoA transferase-like"/>
    <property type="match status" value="1"/>
</dbReference>
<dbReference type="Proteomes" id="UP000321192">
    <property type="component" value="Unassembled WGS sequence"/>
</dbReference>
<comment type="similarity">
    <text evidence="1 5">Belongs to the 5-formyltetrahydrofolate cyclo-ligase family.</text>
</comment>
<evidence type="ECO:0000313" key="9">
    <source>
        <dbReference type="Proteomes" id="UP000321192"/>
    </source>
</evidence>
<dbReference type="GO" id="GO:0030272">
    <property type="term" value="F:5-formyltetrahydrofolate cyclo-ligase activity"/>
    <property type="evidence" value="ECO:0007669"/>
    <property type="project" value="UniProtKB-EC"/>
</dbReference>
<dbReference type="RefSeq" id="WP_012584593.1">
    <property type="nucleotide sequence ID" value="NC_011662.2"/>
</dbReference>
<dbReference type="GO" id="GO:0009396">
    <property type="term" value="P:folic acid-containing compound biosynthetic process"/>
    <property type="evidence" value="ECO:0007669"/>
    <property type="project" value="TreeGrafter"/>
</dbReference>
<evidence type="ECO:0000256" key="2">
    <source>
        <dbReference type="ARBA" id="ARBA00022741"/>
    </source>
</evidence>
<dbReference type="eggNOG" id="COG0212">
    <property type="taxonomic scope" value="Bacteria"/>
</dbReference>
<keyword evidence="3 4" id="KW-0067">ATP-binding</keyword>
<evidence type="ECO:0000256" key="4">
    <source>
        <dbReference type="PIRSR" id="PIRSR006806-1"/>
    </source>
</evidence>
<organism evidence="6 8">
    <name type="scientific">Thauera aminoaromatica</name>
    <dbReference type="NCBI Taxonomy" id="164330"/>
    <lineage>
        <taxon>Bacteria</taxon>
        <taxon>Pseudomonadati</taxon>
        <taxon>Pseudomonadota</taxon>
        <taxon>Betaproteobacteria</taxon>
        <taxon>Rhodocyclales</taxon>
        <taxon>Zoogloeaceae</taxon>
        <taxon>Thauera</taxon>
    </lineage>
</organism>
<dbReference type="EMBL" id="SSFD01000394">
    <property type="protein sequence ID" value="TXH78308.1"/>
    <property type="molecule type" value="Genomic_DNA"/>
</dbReference>
<sequence>MSFAPLSHDPGARRQRMREHALALRERLPAERRERLAAAIGEHLDDLVGRLQPRRLAFCWPYRAEPDLRPWVQAWRAAAPGRVAALPVVLERHAPMMFRAWTPGVPMPLDRHGIPHPADGEAVEPELVLIPLNAFDERGYRLGYGGGYFDRTLAVLRTVAVGVGFEVGRVPDTLPQEFDRPMDWLVTEAGVAKPRA</sequence>
<accession>C4ZIW2</accession>
<comment type="cofactor">
    <cofactor evidence="5">
        <name>Mg(2+)</name>
        <dbReference type="ChEBI" id="CHEBI:18420"/>
    </cofactor>
</comment>
<dbReference type="OrthoDB" id="9801938at2"/>
<feature type="binding site" evidence="4">
    <location>
        <begin position="14"/>
        <end position="18"/>
    </location>
    <ligand>
        <name>ATP</name>
        <dbReference type="ChEBI" id="CHEBI:30616"/>
    </ligand>
</feature>
<name>C4ZIW2_THASP</name>
<evidence type="ECO:0000313" key="8">
    <source>
        <dbReference type="Proteomes" id="UP000002186"/>
    </source>
</evidence>
<dbReference type="InterPro" id="IPR002698">
    <property type="entry name" value="FTHF_cligase"/>
</dbReference>
<dbReference type="InterPro" id="IPR024185">
    <property type="entry name" value="FTHF_cligase-like_sf"/>
</dbReference>
<dbReference type="InterPro" id="IPR037171">
    <property type="entry name" value="NagB/RpiA_transferase-like"/>
</dbReference>
<accession>A0A5C7S309</accession>
<comment type="catalytic activity">
    <reaction evidence="5">
        <text>(6S)-5-formyl-5,6,7,8-tetrahydrofolate + ATP = (6R)-5,10-methenyltetrahydrofolate + ADP + phosphate</text>
        <dbReference type="Rhea" id="RHEA:10488"/>
        <dbReference type="ChEBI" id="CHEBI:30616"/>
        <dbReference type="ChEBI" id="CHEBI:43474"/>
        <dbReference type="ChEBI" id="CHEBI:57455"/>
        <dbReference type="ChEBI" id="CHEBI:57457"/>
        <dbReference type="ChEBI" id="CHEBI:456216"/>
        <dbReference type="EC" id="6.3.3.2"/>
    </reaction>
</comment>
<dbReference type="KEGG" id="tmz:Tmz1t_0703"/>
<evidence type="ECO:0000256" key="5">
    <source>
        <dbReference type="RuleBase" id="RU361279"/>
    </source>
</evidence>
<keyword evidence="5" id="KW-0460">Magnesium</keyword>
<dbReference type="Proteomes" id="UP000002186">
    <property type="component" value="Chromosome"/>
</dbReference>
<dbReference type="HOGENOM" id="CLU_066245_0_1_4"/>
<dbReference type="STRING" id="85643.Tmz1t_0703"/>
<feature type="binding site" evidence="4">
    <location>
        <position position="65"/>
    </location>
    <ligand>
        <name>substrate</name>
    </ligand>
</feature>
<dbReference type="NCBIfam" id="TIGR02727">
    <property type="entry name" value="MTHFS_bact"/>
    <property type="match status" value="1"/>
</dbReference>
<proteinExistence type="inferred from homology"/>